<reference evidence="2" key="1">
    <citation type="journal article" date="2021" name="bioRxiv">
        <title>Whole Genome Assembly and Annotation of Northern Wild Rice, Zizania palustris L., Supports a Whole Genome Duplication in the Zizania Genus.</title>
        <authorList>
            <person name="Haas M."/>
            <person name="Kono T."/>
            <person name="Macchietto M."/>
            <person name="Millas R."/>
            <person name="McGilp L."/>
            <person name="Shao M."/>
            <person name="Duquette J."/>
            <person name="Hirsch C.N."/>
            <person name="Kimball J."/>
        </authorList>
    </citation>
    <scope>NUCLEOTIDE SEQUENCE</scope>
    <source>
        <tissue evidence="2">Fresh leaf tissue</tissue>
    </source>
</reference>
<gene>
    <name evidence="2" type="ORF">GUJ93_ZPchr0014g46881</name>
</gene>
<dbReference type="AlphaFoldDB" id="A0A8J5TLC3"/>
<feature type="region of interest" description="Disordered" evidence="1">
    <location>
        <begin position="188"/>
        <end position="222"/>
    </location>
</feature>
<evidence type="ECO:0000313" key="2">
    <source>
        <dbReference type="EMBL" id="KAG8082956.1"/>
    </source>
</evidence>
<dbReference type="OrthoDB" id="688025at2759"/>
<comment type="caution">
    <text evidence="2">The sequence shown here is derived from an EMBL/GenBank/DDBJ whole genome shotgun (WGS) entry which is preliminary data.</text>
</comment>
<dbReference type="PANTHER" id="PTHR35486:SF9">
    <property type="entry name" value="OSJNBB0016D16.16-LIKE PROTEIN"/>
    <property type="match status" value="1"/>
</dbReference>
<reference evidence="2" key="2">
    <citation type="submission" date="2021-02" db="EMBL/GenBank/DDBJ databases">
        <authorList>
            <person name="Kimball J.A."/>
            <person name="Haas M.W."/>
            <person name="Macchietto M."/>
            <person name="Kono T."/>
            <person name="Duquette J."/>
            <person name="Shao M."/>
        </authorList>
    </citation>
    <scope>NUCLEOTIDE SEQUENCE</scope>
    <source>
        <tissue evidence="2">Fresh leaf tissue</tissue>
    </source>
</reference>
<dbReference type="Proteomes" id="UP000729402">
    <property type="component" value="Unassembled WGS sequence"/>
</dbReference>
<feature type="region of interest" description="Disordered" evidence="1">
    <location>
        <begin position="127"/>
        <end position="146"/>
    </location>
</feature>
<feature type="region of interest" description="Disordered" evidence="1">
    <location>
        <begin position="241"/>
        <end position="260"/>
    </location>
</feature>
<dbReference type="PANTHER" id="PTHR35486">
    <property type="entry name" value="EXPRESSED PROTEIN"/>
    <property type="match status" value="1"/>
</dbReference>
<evidence type="ECO:0000313" key="3">
    <source>
        <dbReference type="Proteomes" id="UP000729402"/>
    </source>
</evidence>
<proteinExistence type="predicted"/>
<dbReference type="EMBL" id="JAAALK010000086">
    <property type="protein sequence ID" value="KAG8082956.1"/>
    <property type="molecule type" value="Genomic_DNA"/>
</dbReference>
<accession>A0A8J5TLC3</accession>
<organism evidence="2 3">
    <name type="scientific">Zizania palustris</name>
    <name type="common">Northern wild rice</name>
    <dbReference type="NCBI Taxonomy" id="103762"/>
    <lineage>
        <taxon>Eukaryota</taxon>
        <taxon>Viridiplantae</taxon>
        <taxon>Streptophyta</taxon>
        <taxon>Embryophyta</taxon>
        <taxon>Tracheophyta</taxon>
        <taxon>Spermatophyta</taxon>
        <taxon>Magnoliopsida</taxon>
        <taxon>Liliopsida</taxon>
        <taxon>Poales</taxon>
        <taxon>Poaceae</taxon>
        <taxon>BOP clade</taxon>
        <taxon>Oryzoideae</taxon>
        <taxon>Oryzeae</taxon>
        <taxon>Zizaniinae</taxon>
        <taxon>Zizania</taxon>
    </lineage>
</organism>
<sequence length="291" mass="31853">MDFDLVMKCKKHSYKGGAGVCAPCLRDRLLRLAATQNEASSLPQPLPEPEPVPVPVFPRSVSPYVSRQKSDASGAWRRPSSFLFFRTPQVRPAYGGGGDAGFEEGDIEFEIRRRSSKFSVLSALFGKHRHHGSEERDGGKERKHRSWLAGIMPRILRKKATASAPAPSPPRCSSHVICNRGFSPVSYAHEGGEESSSPAESSWRHSPSPMRQTPCRRRPEGAGASVVSGFTVCISPLVRPSPARHHRGGGHPTDAPDFSGELLPSTLHPFSFGTSLHHCRSWKLADSGRFQ</sequence>
<evidence type="ECO:0000256" key="1">
    <source>
        <dbReference type="SAM" id="MobiDB-lite"/>
    </source>
</evidence>
<name>A0A8J5TLC3_ZIZPA</name>
<keyword evidence="3" id="KW-1185">Reference proteome</keyword>
<protein>
    <submittedName>
        <fullName evidence="2">Uncharacterized protein</fullName>
    </submittedName>
</protein>
<feature type="compositionally biased region" description="Low complexity" evidence="1">
    <location>
        <begin position="194"/>
        <end position="208"/>
    </location>
</feature>